<evidence type="ECO:0000313" key="1">
    <source>
        <dbReference type="EMBL" id="PUA30997.1"/>
    </source>
</evidence>
<comment type="caution">
    <text evidence="1">The sequence shown here is derived from an EMBL/GenBank/DDBJ whole genome shotgun (WGS) entry which is preliminary data.</text>
</comment>
<protein>
    <submittedName>
        <fullName evidence="1">Uncharacterized protein</fullName>
    </submittedName>
</protein>
<dbReference type="AlphaFoldDB" id="A0A2R7Y0W5"/>
<sequence length="104" mass="12221">MNGARKNAKMNAIFSENDKFLQKHELPEKGYHNYLQTLFRNLNDYHCGRVKFIPIQYLAGIIKREVCGRIPTPFTMSGCPVMIMDKFIHNQRGFQMKKRTLKTL</sequence>
<proteinExistence type="predicted"/>
<dbReference type="Proteomes" id="UP000244066">
    <property type="component" value="Unassembled WGS sequence"/>
</dbReference>
<dbReference type="EMBL" id="NDWU01000034">
    <property type="protein sequence ID" value="PUA30997.1"/>
    <property type="molecule type" value="Genomic_DNA"/>
</dbReference>
<accession>A0A2R7Y0W5</accession>
<organism evidence="1 2">
    <name type="scientific">Candidatus Terraquivivens tikiterensis</name>
    <dbReference type="NCBI Taxonomy" id="1980982"/>
    <lineage>
        <taxon>Archaea</taxon>
        <taxon>Nitrososphaerota</taxon>
        <taxon>Candidatus Wolframiiraptoraceae</taxon>
        <taxon>Candidatus Terraquivivens</taxon>
    </lineage>
</organism>
<reference evidence="1 2" key="1">
    <citation type="submission" date="2017-04" db="EMBL/GenBank/DDBJ databases">
        <title>Draft Aigarchaeota genome from a New Zealand hot spring.</title>
        <authorList>
            <person name="Reysenbach A.-L."/>
            <person name="Donaho J.A."/>
            <person name="Gerhart J."/>
            <person name="Kelley J.F."/>
            <person name="Kouba K."/>
            <person name="Podar M."/>
            <person name="Stott M."/>
        </authorList>
    </citation>
    <scope>NUCLEOTIDE SEQUENCE [LARGE SCALE GENOMIC DNA]</scope>
    <source>
        <strain evidence="1">NZ13_MG1</strain>
    </source>
</reference>
<name>A0A2R7Y0W5_9ARCH</name>
<gene>
    <name evidence="1" type="ORF">B9J98_08240</name>
</gene>
<evidence type="ECO:0000313" key="2">
    <source>
        <dbReference type="Proteomes" id="UP000244066"/>
    </source>
</evidence>